<accession>A0A3P8J1R7</accession>
<dbReference type="AlphaFoldDB" id="A0A3P8J1R7"/>
<sequence>MTMSRGKCWCGSSRGAQNSGDVELTVLRNVGKELRVTVVDT</sequence>
<evidence type="ECO:0000313" key="1">
    <source>
        <dbReference type="EMBL" id="VDP60836.1"/>
    </source>
</evidence>
<reference evidence="1" key="1">
    <citation type="submission" date="2018-11" db="EMBL/GenBank/DDBJ databases">
        <authorList>
            <consortium name="Pathogen Informatics"/>
        </authorList>
    </citation>
    <scope>NUCLEOTIDE SEQUENCE [LARGE SCALE GENOMIC DNA]</scope>
</reference>
<dbReference type="EMBL" id="UZAH01041912">
    <property type="protein sequence ID" value="VDP60836.1"/>
    <property type="molecule type" value="Genomic_DNA"/>
</dbReference>
<protein>
    <submittedName>
        <fullName evidence="1">Uncharacterized protein</fullName>
    </submittedName>
</protein>
<name>A0A3P8J1R7_HELPZ</name>
<proteinExistence type="predicted"/>
<organism evidence="1">
    <name type="scientific">Heligmosomoides polygyrus</name>
    <name type="common">Parasitic roundworm</name>
    <dbReference type="NCBI Taxonomy" id="6339"/>
    <lineage>
        <taxon>Eukaryota</taxon>
        <taxon>Metazoa</taxon>
        <taxon>Ecdysozoa</taxon>
        <taxon>Nematoda</taxon>
        <taxon>Chromadorea</taxon>
        <taxon>Rhabditida</taxon>
        <taxon>Rhabditina</taxon>
        <taxon>Rhabditomorpha</taxon>
        <taxon>Strongyloidea</taxon>
        <taxon>Heligmosomidae</taxon>
        <taxon>Heligmosomoides</taxon>
    </lineage>
</organism>
<gene>
    <name evidence="1" type="ORF">HPBE_LOCUS27079</name>
</gene>